<feature type="compositionally biased region" description="Basic and acidic residues" evidence="1">
    <location>
        <begin position="117"/>
        <end position="138"/>
    </location>
</feature>
<keyword evidence="3" id="KW-1185">Reference proteome</keyword>
<name>G4TS27_SERID</name>
<evidence type="ECO:0000313" key="2">
    <source>
        <dbReference type="EMBL" id="CCA74120.1"/>
    </source>
</evidence>
<comment type="caution">
    <text evidence="2">The sequence shown here is derived from an EMBL/GenBank/DDBJ whole genome shotgun (WGS) entry which is preliminary data.</text>
</comment>
<dbReference type="OMA" id="DFKHDVE"/>
<accession>G4TS27</accession>
<evidence type="ECO:0000256" key="1">
    <source>
        <dbReference type="SAM" id="MobiDB-lite"/>
    </source>
</evidence>
<dbReference type="Proteomes" id="UP000007148">
    <property type="component" value="Unassembled WGS sequence"/>
</dbReference>
<protein>
    <submittedName>
        <fullName evidence="2">Uncharacterized protein</fullName>
    </submittedName>
</protein>
<feature type="region of interest" description="Disordered" evidence="1">
    <location>
        <begin position="57"/>
        <end position="160"/>
    </location>
</feature>
<dbReference type="EMBL" id="CAFZ01000281">
    <property type="protein sequence ID" value="CCA74120.1"/>
    <property type="molecule type" value="Genomic_DNA"/>
</dbReference>
<dbReference type="SUPFAM" id="SSF58113">
    <property type="entry name" value="Apolipoprotein A-I"/>
    <property type="match status" value="1"/>
</dbReference>
<gene>
    <name evidence="2" type="ORF">PIIN_08074</name>
</gene>
<dbReference type="eggNOG" id="ENOG502RQ8X">
    <property type="taxonomic scope" value="Eukaryota"/>
</dbReference>
<feature type="compositionally biased region" description="Basic and acidic residues" evidence="1">
    <location>
        <begin position="80"/>
        <end position="91"/>
    </location>
</feature>
<organism evidence="2 3">
    <name type="scientific">Serendipita indica (strain DSM 11827)</name>
    <name type="common">Root endophyte fungus</name>
    <name type="synonym">Piriformospora indica</name>
    <dbReference type="NCBI Taxonomy" id="1109443"/>
    <lineage>
        <taxon>Eukaryota</taxon>
        <taxon>Fungi</taxon>
        <taxon>Dikarya</taxon>
        <taxon>Basidiomycota</taxon>
        <taxon>Agaricomycotina</taxon>
        <taxon>Agaricomycetes</taxon>
        <taxon>Sebacinales</taxon>
        <taxon>Serendipitaceae</taxon>
        <taxon>Serendipita</taxon>
    </lineage>
</organism>
<evidence type="ECO:0000313" key="3">
    <source>
        <dbReference type="Proteomes" id="UP000007148"/>
    </source>
</evidence>
<dbReference type="OrthoDB" id="4023585at2759"/>
<feature type="compositionally biased region" description="Basic and acidic residues" evidence="1">
    <location>
        <begin position="149"/>
        <end position="160"/>
    </location>
</feature>
<reference evidence="2 3" key="1">
    <citation type="journal article" date="2011" name="PLoS Pathog.">
        <title>Endophytic Life Strategies Decoded by Genome and Transcriptome Analyses of the Mutualistic Root Symbiont Piriformospora indica.</title>
        <authorList>
            <person name="Zuccaro A."/>
            <person name="Lahrmann U."/>
            <person name="Guldener U."/>
            <person name="Langen G."/>
            <person name="Pfiffi S."/>
            <person name="Biedenkopf D."/>
            <person name="Wong P."/>
            <person name="Samans B."/>
            <person name="Grimm C."/>
            <person name="Basiewicz M."/>
            <person name="Murat C."/>
            <person name="Martin F."/>
            <person name="Kogel K.H."/>
        </authorList>
    </citation>
    <scope>NUCLEOTIDE SEQUENCE [LARGE SCALE GENOMIC DNA]</scope>
    <source>
        <strain evidence="2 3">DSM 11827</strain>
    </source>
</reference>
<dbReference type="AlphaFoldDB" id="G4TS27"/>
<proteinExistence type="predicted"/>
<dbReference type="STRING" id="1109443.G4TS27"/>
<dbReference type="InParanoid" id="G4TS27"/>
<dbReference type="Gene3D" id="1.20.120.20">
    <property type="entry name" value="Apolipoprotein"/>
    <property type="match status" value="1"/>
</dbReference>
<sequence length="160" mass="17349">MMRSVIIRRTLNATTATRTAPMAKRTMYSSPVSHKTATEKVKEVADNVNRKVGQGLASAIETGEHAAESVKNATGMSSGEAKRAVNEKATEAKQTVNQKTAEAKDTLNEKSQQAKEIWNEKSADAKQKASETAEEAKQKANLTAAGARQAKEDFTKEVRK</sequence>
<dbReference type="HOGENOM" id="CLU_128874_2_0_1"/>